<reference evidence="13" key="2">
    <citation type="submission" date="2025-09" db="UniProtKB">
        <authorList>
            <consortium name="Ensembl"/>
        </authorList>
    </citation>
    <scope>IDENTIFICATION</scope>
</reference>
<feature type="transmembrane region" description="Helical" evidence="10">
    <location>
        <begin position="595"/>
        <end position="618"/>
    </location>
</feature>
<evidence type="ECO:0000256" key="9">
    <source>
        <dbReference type="PROSITE-ProRule" id="PRU00076"/>
    </source>
</evidence>
<dbReference type="InterPro" id="IPR000152">
    <property type="entry name" value="EGF-type_Asp/Asn_hydroxyl_site"/>
</dbReference>
<dbReference type="InterPro" id="IPR001881">
    <property type="entry name" value="EGF-like_Ca-bd_dom"/>
</dbReference>
<organism evidence="13 14">
    <name type="scientific">Hippocampus comes</name>
    <name type="common">Tiger tail seahorse</name>
    <dbReference type="NCBI Taxonomy" id="109280"/>
    <lineage>
        <taxon>Eukaryota</taxon>
        <taxon>Metazoa</taxon>
        <taxon>Chordata</taxon>
        <taxon>Craniata</taxon>
        <taxon>Vertebrata</taxon>
        <taxon>Euteleostomi</taxon>
        <taxon>Actinopterygii</taxon>
        <taxon>Neopterygii</taxon>
        <taxon>Teleostei</taxon>
        <taxon>Neoteleostei</taxon>
        <taxon>Acanthomorphata</taxon>
        <taxon>Syngnathiaria</taxon>
        <taxon>Syngnathiformes</taxon>
        <taxon>Syngnathoidei</taxon>
        <taxon>Syngnathidae</taxon>
        <taxon>Hippocampus</taxon>
    </lineage>
</organism>
<dbReference type="OMA" id="TCQYDSI"/>
<dbReference type="PROSITE" id="PS01187">
    <property type="entry name" value="EGF_CA"/>
    <property type="match status" value="1"/>
</dbReference>
<dbReference type="GO" id="GO:0003181">
    <property type="term" value="P:atrioventricular valve morphogenesis"/>
    <property type="evidence" value="ECO:0007669"/>
    <property type="project" value="Ensembl"/>
</dbReference>
<reference evidence="13" key="1">
    <citation type="submission" date="2025-08" db="UniProtKB">
        <authorList>
            <consortium name="Ensembl"/>
        </authorList>
    </citation>
    <scope>IDENTIFICATION</scope>
</reference>
<keyword evidence="2 9" id="KW-0245">EGF-like domain</keyword>
<evidence type="ECO:0000259" key="11">
    <source>
        <dbReference type="PROSITE" id="PS50026"/>
    </source>
</evidence>
<dbReference type="SUPFAM" id="SSF57184">
    <property type="entry name" value="Growth factor receptor domain"/>
    <property type="match status" value="1"/>
</dbReference>
<evidence type="ECO:0000256" key="5">
    <source>
        <dbReference type="ARBA" id="ARBA00022737"/>
    </source>
</evidence>
<keyword evidence="7 10" id="KW-0472">Membrane</keyword>
<protein>
    <submittedName>
        <fullName evidence="13">Si:ch73-105b23.6</fullName>
    </submittedName>
</protein>
<evidence type="ECO:0000256" key="10">
    <source>
        <dbReference type="SAM" id="Phobius"/>
    </source>
</evidence>
<keyword evidence="3 10" id="KW-0812">Transmembrane</keyword>
<dbReference type="PROSITE" id="PS01186">
    <property type="entry name" value="EGF_2"/>
    <property type="match status" value="2"/>
</dbReference>
<dbReference type="Ensembl" id="ENSHCOT00000006370.1">
    <property type="protein sequence ID" value="ENSHCOP00000004839.1"/>
    <property type="gene ID" value="ENSHCOG00000006387.1"/>
</dbReference>
<dbReference type="Pfam" id="PF12947">
    <property type="entry name" value="EGF_3"/>
    <property type="match status" value="1"/>
</dbReference>
<accession>A0A3Q3D7E5</accession>
<feature type="domain" description="VWFD" evidence="12">
    <location>
        <begin position="1"/>
        <end position="154"/>
    </location>
</feature>
<evidence type="ECO:0000256" key="6">
    <source>
        <dbReference type="ARBA" id="ARBA00022989"/>
    </source>
</evidence>
<keyword evidence="5" id="KW-0677">Repeat</keyword>
<keyword evidence="6 10" id="KW-1133">Transmembrane helix</keyword>
<dbReference type="CDD" id="cd00053">
    <property type="entry name" value="EGF"/>
    <property type="match status" value="1"/>
</dbReference>
<dbReference type="InterPro" id="IPR009030">
    <property type="entry name" value="Growth_fac_rcpt_cys_sf"/>
</dbReference>
<name>A0A3Q3D7E5_HIPCM</name>
<dbReference type="InterPro" id="IPR013783">
    <property type="entry name" value="Ig-like_fold"/>
</dbReference>
<dbReference type="InterPro" id="IPR001846">
    <property type="entry name" value="VWF_type-D"/>
</dbReference>
<dbReference type="Pfam" id="PF07645">
    <property type="entry name" value="EGF_CA"/>
    <property type="match status" value="2"/>
</dbReference>
<dbReference type="GO" id="GO:0005176">
    <property type="term" value="F:ErbB-2 class receptor binding"/>
    <property type="evidence" value="ECO:0007669"/>
    <property type="project" value="TreeGrafter"/>
</dbReference>
<dbReference type="InterPro" id="IPR051495">
    <property type="entry name" value="Epithelial_Barrier/Signaling"/>
</dbReference>
<dbReference type="InterPro" id="IPR018097">
    <property type="entry name" value="EGF_Ca-bd_CS"/>
</dbReference>
<dbReference type="GO" id="GO:0005509">
    <property type="term" value="F:calcium ion binding"/>
    <property type="evidence" value="ECO:0007669"/>
    <property type="project" value="InterPro"/>
</dbReference>
<dbReference type="Proteomes" id="UP000264820">
    <property type="component" value="Unplaced"/>
</dbReference>
<evidence type="ECO:0000256" key="1">
    <source>
        <dbReference type="ARBA" id="ARBA00004370"/>
    </source>
</evidence>
<dbReference type="PROSITE" id="PS51233">
    <property type="entry name" value="VWFD"/>
    <property type="match status" value="1"/>
</dbReference>
<dbReference type="PANTHER" id="PTHR13802">
    <property type="entry name" value="MUCIN 4-RELATED"/>
    <property type="match status" value="1"/>
</dbReference>
<evidence type="ECO:0000259" key="12">
    <source>
        <dbReference type="PROSITE" id="PS51233"/>
    </source>
</evidence>
<feature type="domain" description="EGF-like" evidence="11">
    <location>
        <begin position="554"/>
        <end position="592"/>
    </location>
</feature>
<dbReference type="InterPro" id="IPR000742">
    <property type="entry name" value="EGF"/>
</dbReference>
<evidence type="ECO:0000313" key="13">
    <source>
        <dbReference type="Ensembl" id="ENSHCOP00000004839.1"/>
    </source>
</evidence>
<evidence type="ECO:0000313" key="14">
    <source>
        <dbReference type="Proteomes" id="UP000264820"/>
    </source>
</evidence>
<dbReference type="PROSITE" id="PS50026">
    <property type="entry name" value="EGF_3"/>
    <property type="match status" value="2"/>
</dbReference>
<evidence type="ECO:0000256" key="2">
    <source>
        <dbReference type="ARBA" id="ARBA00022536"/>
    </source>
</evidence>
<dbReference type="PROSITE" id="PS00022">
    <property type="entry name" value="EGF_1"/>
    <property type="match status" value="1"/>
</dbReference>
<keyword evidence="8" id="KW-1015">Disulfide bond</keyword>
<proteinExistence type="predicted"/>
<dbReference type="GO" id="GO:0016020">
    <property type="term" value="C:membrane"/>
    <property type="evidence" value="ECO:0007669"/>
    <property type="project" value="UniProtKB-SubCell"/>
</dbReference>
<dbReference type="Gene3D" id="2.10.25.10">
    <property type="entry name" value="Laminin"/>
    <property type="match status" value="3"/>
</dbReference>
<comment type="caution">
    <text evidence="9">Lacks conserved residue(s) required for the propagation of feature annotation.</text>
</comment>
<dbReference type="InterPro" id="IPR024731">
    <property type="entry name" value="NELL2-like_EGF"/>
</dbReference>
<keyword evidence="14" id="KW-1185">Reference proteome</keyword>
<dbReference type="STRING" id="109280.ENSHCOP00000004839"/>
<feature type="domain" description="EGF-like" evidence="11">
    <location>
        <begin position="390"/>
        <end position="431"/>
    </location>
</feature>
<dbReference type="Pfam" id="PF23263">
    <property type="entry name" value="C8-3_MUC4"/>
    <property type="match status" value="1"/>
</dbReference>
<dbReference type="PANTHER" id="PTHR13802:SF52">
    <property type="entry name" value="MUCIN-4"/>
    <property type="match status" value="1"/>
</dbReference>
<evidence type="ECO:0000256" key="4">
    <source>
        <dbReference type="ARBA" id="ARBA00022729"/>
    </source>
</evidence>
<dbReference type="SMART" id="SM00179">
    <property type="entry name" value="EGF_CA"/>
    <property type="match status" value="2"/>
</dbReference>
<dbReference type="GeneTree" id="ENSGT00730000110943"/>
<dbReference type="PROSITE" id="PS00010">
    <property type="entry name" value="ASX_HYDROXYL"/>
    <property type="match status" value="1"/>
</dbReference>
<evidence type="ECO:0000256" key="3">
    <source>
        <dbReference type="ARBA" id="ARBA00022692"/>
    </source>
</evidence>
<dbReference type="InterPro" id="IPR049883">
    <property type="entry name" value="NOTCH1_EGF-like"/>
</dbReference>
<evidence type="ECO:0000256" key="8">
    <source>
        <dbReference type="ARBA" id="ARBA00023157"/>
    </source>
</evidence>
<dbReference type="AlphaFoldDB" id="A0A3Q3D7E5"/>
<comment type="subcellular location">
    <subcellularLocation>
        <location evidence="1">Membrane</location>
    </subcellularLocation>
</comment>
<sequence length="674" mass="74279">LVYGSLHFITFDGTEYSFKALGEFVIARLSSNTGSNIFTLQGQTDVVHMGERDFAVRCVSLDRCAALYAAGLHVLVWRVEGHSQLAAMLEVPQTFYNRTVGLMGLWSTNRSDDFLMSDGRLLSSVDHNPPSEDKLHLFGLSAVPQPESLLFSSPPLDPFEPVTLNKLLEDYSPDVVEDLRRTCQGSMRCVHDSLASNTSNLGLQTLNAEKQYKNLAQTYNTPPIVTAPTLIQAQVNSTVNIQIIAQDPNGDPIIYSMLFPRPPRTSIGSDGHFTWMPLSTKPVKLTIKVTDKLSSSLFTPILRICNCLNGGTCLSDSIIENHLKGKFQVLGCLCPKGFSGKFCGNIADPCKGKPCFRGVPCQSNLQSGTFNCGQCPNKTVSNGKQGYKCFEHMCLPPFTFPCHKDATCFSTKQNFTCTCKPGFFGDGFNCTIDECAQMSTCPNAKFECKNKPGSVDCFCRYQNAKDSDGCSNVFSVSMDWRSNRADGLEQLVNILSLGFQNKFYNASEKDPGQSSSPHPVEYRINVSSDTPHWYIRDYLARVSSNYDISKVDVDLDECKAKEAVCVHPALCINTYGGYRCVCNGTTDVDETQSCVLILGLVLGIGIPMLLLLAALACFSCCRKKTVIGLPHLLAGNVREANNPHPFNYSDPTLHYVTHCSPRIIDNITPRQRVR</sequence>
<dbReference type="InterPro" id="IPR056619">
    <property type="entry name" value="C8-3_MUC4"/>
</dbReference>
<dbReference type="SMART" id="SM00181">
    <property type="entry name" value="EGF"/>
    <property type="match status" value="5"/>
</dbReference>
<dbReference type="CDD" id="cd00054">
    <property type="entry name" value="EGF_CA"/>
    <property type="match status" value="1"/>
</dbReference>
<evidence type="ECO:0000256" key="7">
    <source>
        <dbReference type="ARBA" id="ARBA00023136"/>
    </source>
</evidence>
<dbReference type="Gene3D" id="2.60.40.10">
    <property type="entry name" value="Immunoglobulins"/>
    <property type="match status" value="1"/>
</dbReference>
<keyword evidence="4" id="KW-0732">Signal</keyword>